<keyword evidence="7" id="KW-0496">Mitochondrion</keyword>
<evidence type="ECO:0000256" key="7">
    <source>
        <dbReference type="ARBA" id="ARBA00023128"/>
    </source>
</evidence>
<evidence type="ECO:0000256" key="9">
    <source>
        <dbReference type="RuleBase" id="RU003945"/>
    </source>
</evidence>
<evidence type="ECO:0000256" key="10">
    <source>
        <dbReference type="SAM" id="MobiDB-lite"/>
    </source>
</evidence>
<dbReference type="PANTHER" id="PTHR12428">
    <property type="entry name" value="OXA1"/>
    <property type="match status" value="1"/>
</dbReference>
<keyword evidence="8 11" id="KW-0472">Membrane</keyword>
<comment type="subcellular location">
    <subcellularLocation>
        <location evidence="9">Membrane</location>
        <topology evidence="9">Multi-pass membrane protein</topology>
    </subcellularLocation>
    <subcellularLocation>
        <location evidence="1">Mitochondrion inner membrane</location>
        <topology evidence="1">Multi-pass membrane protein</topology>
    </subcellularLocation>
</comment>
<evidence type="ECO:0000256" key="3">
    <source>
        <dbReference type="ARBA" id="ARBA00022692"/>
    </source>
</evidence>
<evidence type="ECO:0000256" key="5">
    <source>
        <dbReference type="ARBA" id="ARBA00022946"/>
    </source>
</evidence>
<dbReference type="InterPro" id="IPR001708">
    <property type="entry name" value="YidC/ALB3/OXA1/COX18"/>
</dbReference>
<evidence type="ECO:0000256" key="8">
    <source>
        <dbReference type="ARBA" id="ARBA00023136"/>
    </source>
</evidence>
<feature type="region of interest" description="Disordered" evidence="10">
    <location>
        <begin position="1"/>
        <end position="53"/>
    </location>
</feature>
<evidence type="ECO:0000313" key="13">
    <source>
        <dbReference type="EMBL" id="EPS38947.1"/>
    </source>
</evidence>
<dbReference type="GO" id="GO:0032977">
    <property type="term" value="F:membrane insertase activity"/>
    <property type="evidence" value="ECO:0007669"/>
    <property type="project" value="InterPro"/>
</dbReference>
<dbReference type="GO" id="GO:0032979">
    <property type="term" value="P:protein insertion into mitochondrial inner membrane from matrix"/>
    <property type="evidence" value="ECO:0007669"/>
    <property type="project" value="TreeGrafter"/>
</dbReference>
<evidence type="ECO:0000259" key="12">
    <source>
        <dbReference type="Pfam" id="PF02096"/>
    </source>
</evidence>
<gene>
    <name evidence="13" type="ORF">H072_7264</name>
</gene>
<evidence type="ECO:0000256" key="1">
    <source>
        <dbReference type="ARBA" id="ARBA00004448"/>
    </source>
</evidence>
<organism evidence="13 14">
    <name type="scientific">Dactylellina haptotyla (strain CBS 200.50)</name>
    <name type="common">Nematode-trapping fungus</name>
    <name type="synonym">Monacrosporium haptotylum</name>
    <dbReference type="NCBI Taxonomy" id="1284197"/>
    <lineage>
        <taxon>Eukaryota</taxon>
        <taxon>Fungi</taxon>
        <taxon>Dikarya</taxon>
        <taxon>Ascomycota</taxon>
        <taxon>Pezizomycotina</taxon>
        <taxon>Orbiliomycetes</taxon>
        <taxon>Orbiliales</taxon>
        <taxon>Orbiliaceae</taxon>
        <taxon>Dactylellina</taxon>
    </lineage>
</organism>
<comment type="caution">
    <text evidence="13">The sequence shown here is derived from an EMBL/GenBank/DDBJ whole genome shotgun (WGS) entry which is preliminary data.</text>
</comment>
<dbReference type="AlphaFoldDB" id="S8BUG8"/>
<reference evidence="13 14" key="1">
    <citation type="journal article" date="2013" name="PLoS Genet.">
        <title>Genomic mechanisms accounting for the adaptation to parasitism in nematode-trapping fungi.</title>
        <authorList>
            <person name="Meerupati T."/>
            <person name="Andersson K.M."/>
            <person name="Friman E."/>
            <person name="Kumar D."/>
            <person name="Tunlid A."/>
            <person name="Ahren D."/>
        </authorList>
    </citation>
    <scope>NUCLEOTIDE SEQUENCE [LARGE SCALE GENOMIC DNA]</scope>
    <source>
        <strain evidence="13 14">CBS 200.50</strain>
    </source>
</reference>
<dbReference type="OMA" id="GWKNAQT"/>
<evidence type="ECO:0000256" key="11">
    <source>
        <dbReference type="SAM" id="Phobius"/>
    </source>
</evidence>
<feature type="transmembrane region" description="Helical" evidence="11">
    <location>
        <begin position="286"/>
        <end position="306"/>
    </location>
</feature>
<dbReference type="CDD" id="cd20069">
    <property type="entry name" value="5TM_Oxa1-like"/>
    <property type="match status" value="1"/>
</dbReference>
<feature type="region of interest" description="Disordered" evidence="10">
    <location>
        <begin position="397"/>
        <end position="464"/>
    </location>
</feature>
<reference evidence="14" key="2">
    <citation type="submission" date="2013-04" db="EMBL/GenBank/DDBJ databases">
        <title>Genomic mechanisms accounting for the adaptation to parasitism in nematode-trapping fungi.</title>
        <authorList>
            <person name="Ahren D.G."/>
        </authorList>
    </citation>
    <scope>NUCLEOTIDE SEQUENCE [LARGE SCALE GENOMIC DNA]</scope>
    <source>
        <strain evidence="14">CBS 200.50</strain>
    </source>
</reference>
<feature type="transmembrane region" description="Helical" evidence="11">
    <location>
        <begin position="163"/>
        <end position="185"/>
    </location>
</feature>
<dbReference type="Proteomes" id="UP000015100">
    <property type="component" value="Unassembled WGS sequence"/>
</dbReference>
<sequence length="464" mass="50659">MLSRAARRPLQAARFHSPPVGPSEASSGPLLRPRQFSQLSHSPSLRTRTSRWAQSRPSIGLRVASASITSPSSVRFASTDANAAVPASNVELPSNFTSFTEAESHATSIVDRFLPSVPHIVPETVSHAPDTMGYLAALGLDNGWGPTSAMQTVLEAIHVTTGLPWWATVIASTVALRSAFLPIFIRVSDNTARTRELQPLLLPYINRQRAALAAGDLQSQQQIRNELRDIYQRAGVNPLWAFGTFLQIPFQFGSFMILRQMAYLPVPGLETAGAFWFTDLTSADPFFVLPVLSSGFLFLSLSMGAVDLPSNASAGAMKYIRIGLPLVSLAVTCTMPSILTVYFASSSVLSFIQAALLRDERIRSRLGIYRNKTPEVAGPLKQQTLSDSALARIKSDQSVIKQENERRAQESRGGILSAAMGAKGGVGQGVREHLRKNQEAAMHTEYEKRAKEEDEMRKRATGRR</sequence>
<evidence type="ECO:0000256" key="6">
    <source>
        <dbReference type="ARBA" id="ARBA00022989"/>
    </source>
</evidence>
<keyword evidence="3 9" id="KW-0812">Transmembrane</keyword>
<dbReference type="InterPro" id="IPR028055">
    <property type="entry name" value="YidC/Oxa/ALB_C"/>
</dbReference>
<dbReference type="GO" id="GO:0005743">
    <property type="term" value="C:mitochondrial inner membrane"/>
    <property type="evidence" value="ECO:0007669"/>
    <property type="project" value="UniProtKB-SubCell"/>
</dbReference>
<evidence type="ECO:0000256" key="4">
    <source>
        <dbReference type="ARBA" id="ARBA00022792"/>
    </source>
</evidence>
<dbReference type="STRING" id="1284197.S8BUG8"/>
<keyword evidence="5" id="KW-0809">Transit peptide</keyword>
<feature type="domain" description="Membrane insertase YidC/Oxa/ALB C-terminal" evidence="12">
    <location>
        <begin position="165"/>
        <end position="357"/>
    </location>
</feature>
<dbReference type="eggNOG" id="KOG1239">
    <property type="taxonomic scope" value="Eukaryota"/>
</dbReference>
<feature type="compositionally biased region" description="Polar residues" evidence="10">
    <location>
        <begin position="35"/>
        <end position="53"/>
    </location>
</feature>
<dbReference type="Pfam" id="PF02096">
    <property type="entry name" value="60KD_IMP"/>
    <property type="match status" value="1"/>
</dbReference>
<feature type="compositionally biased region" description="Basic and acidic residues" evidence="10">
    <location>
        <begin position="430"/>
        <end position="458"/>
    </location>
</feature>
<comment type="similarity">
    <text evidence="2 9">Belongs to the OXA1/ALB3/YidC family.</text>
</comment>
<dbReference type="OrthoDB" id="2148490at2759"/>
<evidence type="ECO:0000313" key="14">
    <source>
        <dbReference type="Proteomes" id="UP000015100"/>
    </source>
</evidence>
<dbReference type="EMBL" id="AQGS01000513">
    <property type="protein sequence ID" value="EPS38947.1"/>
    <property type="molecule type" value="Genomic_DNA"/>
</dbReference>
<evidence type="ECO:0000256" key="2">
    <source>
        <dbReference type="ARBA" id="ARBA00009877"/>
    </source>
</evidence>
<keyword evidence="6 11" id="KW-1133">Transmembrane helix</keyword>
<name>S8BUG8_DACHA</name>
<keyword evidence="4" id="KW-0999">Mitochondrion inner membrane</keyword>
<feature type="transmembrane region" description="Helical" evidence="11">
    <location>
        <begin position="326"/>
        <end position="356"/>
    </location>
</feature>
<accession>S8BUG8</accession>
<dbReference type="PANTHER" id="PTHR12428:SF66">
    <property type="entry name" value="MITOCHONDRIAL INNER MEMBRANE PROTEIN OXA1L"/>
    <property type="match status" value="1"/>
</dbReference>
<dbReference type="HOGENOM" id="CLU_029282_3_0_1"/>
<keyword evidence="14" id="KW-1185">Reference proteome</keyword>
<proteinExistence type="inferred from homology"/>
<protein>
    <recommendedName>
        <fullName evidence="12">Membrane insertase YidC/Oxa/ALB C-terminal domain-containing protein</fullName>
    </recommendedName>
</protein>